<evidence type="ECO:0000313" key="2">
    <source>
        <dbReference type="Proteomes" id="UP000008983"/>
    </source>
</evidence>
<accession>G0QKZ9</accession>
<evidence type="ECO:0000313" key="1">
    <source>
        <dbReference type="EMBL" id="EGR34103.1"/>
    </source>
</evidence>
<keyword evidence="2" id="KW-1185">Reference proteome</keyword>
<dbReference type="GeneID" id="14910291"/>
<organism evidence="1 2">
    <name type="scientific">Ichthyophthirius multifiliis</name>
    <name type="common">White spot disease agent</name>
    <name type="synonym">Ich</name>
    <dbReference type="NCBI Taxonomy" id="5932"/>
    <lineage>
        <taxon>Eukaryota</taxon>
        <taxon>Sar</taxon>
        <taxon>Alveolata</taxon>
        <taxon>Ciliophora</taxon>
        <taxon>Intramacronucleata</taxon>
        <taxon>Oligohymenophorea</taxon>
        <taxon>Hymenostomatida</taxon>
        <taxon>Ophryoglenina</taxon>
        <taxon>Ichthyophthirius</taxon>
    </lineage>
</organism>
<sequence length="121" mass="14270">MKQTKNIQQKLIDVNFLKVQELFMVDLTLIQVNQFYYKKYSQMSLRFPSLPCMSFKYQGGQGSIGSYQQMIVIQDEQINANFEQIQAYFSGFTTNILRDTGIQAEINKYMEEKKYYVKGQD</sequence>
<dbReference type="OrthoDB" id="311195at2759"/>
<dbReference type="EMBL" id="GL983204">
    <property type="protein sequence ID" value="EGR34103.1"/>
    <property type="molecule type" value="Genomic_DNA"/>
</dbReference>
<gene>
    <name evidence="1" type="ORF">IMG5_023810</name>
</gene>
<name>G0QKZ9_ICHMU</name>
<dbReference type="Proteomes" id="UP000008983">
    <property type="component" value="Unassembled WGS sequence"/>
</dbReference>
<dbReference type="AlphaFoldDB" id="G0QKZ9"/>
<dbReference type="STRING" id="857967.G0QKZ9"/>
<proteinExistence type="predicted"/>
<reference evidence="1 2" key="1">
    <citation type="submission" date="2011-07" db="EMBL/GenBank/DDBJ databases">
        <authorList>
            <person name="Coyne R."/>
            <person name="Brami D."/>
            <person name="Johnson J."/>
            <person name="Hostetler J."/>
            <person name="Hannick L."/>
            <person name="Clark T."/>
            <person name="Cassidy-Hanley D."/>
            <person name="Inman J."/>
        </authorList>
    </citation>
    <scope>NUCLEOTIDE SEQUENCE [LARGE SCALE GENOMIC DNA]</scope>
    <source>
        <strain evidence="1 2">G5</strain>
    </source>
</reference>
<dbReference type="RefSeq" id="XP_004039407.1">
    <property type="nucleotide sequence ID" value="XM_004039359.1"/>
</dbReference>
<dbReference type="InParanoid" id="G0QKZ9"/>
<protein>
    <submittedName>
        <fullName evidence="1">Uncharacterized protein</fullName>
    </submittedName>
</protein>